<dbReference type="EMBL" id="CAQQ02157032">
    <property type="status" value="NOT_ANNOTATED_CDS"/>
    <property type="molecule type" value="Genomic_DNA"/>
</dbReference>
<dbReference type="Gene3D" id="1.20.90.10">
    <property type="entry name" value="Phospholipase A2 domain"/>
    <property type="match status" value="1"/>
</dbReference>
<keyword evidence="4" id="KW-1185">Reference proteome</keyword>
<sequence>MRESSSPSPNMINKQKFSQILGYANDIGVIGRTKLDVESIFLDIDKVVLSNGDTYPVQNKFYTPSSDGCGSLGLTIDTQYLPAKEMETCCNNHDICYDTCNSDKELCDLEFKRCLYKYCDSTDKTLLGSWLSKVAKLQQKSYSQGQ</sequence>
<dbReference type="InterPro" id="IPR010711">
    <property type="entry name" value="PLA2G12"/>
</dbReference>
<comment type="subcellular location">
    <subcellularLocation>
        <location evidence="1">Secreted</location>
    </subcellularLocation>
</comment>
<evidence type="ECO:0000313" key="3">
    <source>
        <dbReference type="EnsemblMetazoa" id="MESCA008831-PA"/>
    </source>
</evidence>
<dbReference type="InterPro" id="IPR033113">
    <property type="entry name" value="PLA2_histidine"/>
</dbReference>
<evidence type="ECO:0000256" key="1">
    <source>
        <dbReference type="ARBA" id="ARBA00004613"/>
    </source>
</evidence>
<name>T1GYA8_MEGSC</name>
<dbReference type="GO" id="GO:0004623">
    <property type="term" value="F:phospholipase A2 activity"/>
    <property type="evidence" value="ECO:0007669"/>
    <property type="project" value="InterPro"/>
</dbReference>
<organism evidence="3 4">
    <name type="scientific">Megaselia scalaris</name>
    <name type="common">Humpbacked fly</name>
    <name type="synonym">Phora scalaris</name>
    <dbReference type="NCBI Taxonomy" id="36166"/>
    <lineage>
        <taxon>Eukaryota</taxon>
        <taxon>Metazoa</taxon>
        <taxon>Ecdysozoa</taxon>
        <taxon>Arthropoda</taxon>
        <taxon>Hexapoda</taxon>
        <taxon>Insecta</taxon>
        <taxon>Pterygota</taxon>
        <taxon>Neoptera</taxon>
        <taxon>Endopterygota</taxon>
        <taxon>Diptera</taxon>
        <taxon>Brachycera</taxon>
        <taxon>Muscomorpha</taxon>
        <taxon>Platypezoidea</taxon>
        <taxon>Phoridae</taxon>
        <taxon>Megaseliini</taxon>
        <taxon>Megaselia</taxon>
    </lineage>
</organism>
<dbReference type="PANTHER" id="PTHR12824">
    <property type="entry name" value="GROUP XII SECRETORY PHOSPHOLIPASE A2 FAMILY MEMBER"/>
    <property type="match status" value="1"/>
</dbReference>
<dbReference type="EnsemblMetazoa" id="MESCA008831-RA">
    <property type="protein sequence ID" value="MESCA008831-PA"/>
    <property type="gene ID" value="MESCA008831"/>
</dbReference>
<dbReference type="HOGENOM" id="CLU_1779559_0_0_1"/>
<dbReference type="EMBL" id="CAQQ02157031">
    <property type="status" value="NOT_ANNOTATED_CDS"/>
    <property type="molecule type" value="Genomic_DNA"/>
</dbReference>
<protein>
    <submittedName>
        <fullName evidence="3">Uncharacterized protein</fullName>
    </submittedName>
</protein>
<dbReference type="PROSITE" id="PS00118">
    <property type="entry name" value="PA2_HIS"/>
    <property type="match status" value="1"/>
</dbReference>
<dbReference type="InterPro" id="IPR036444">
    <property type="entry name" value="PLipase_A2_dom_sf"/>
</dbReference>
<reference evidence="3" key="2">
    <citation type="submission" date="2015-06" db="UniProtKB">
        <authorList>
            <consortium name="EnsemblMetazoa"/>
        </authorList>
    </citation>
    <scope>IDENTIFICATION</scope>
</reference>
<dbReference type="GO" id="GO:0050482">
    <property type="term" value="P:arachidonate secretion"/>
    <property type="evidence" value="ECO:0007669"/>
    <property type="project" value="InterPro"/>
</dbReference>
<dbReference type="GO" id="GO:0005576">
    <property type="term" value="C:extracellular region"/>
    <property type="evidence" value="ECO:0007669"/>
    <property type="project" value="UniProtKB-SubCell"/>
</dbReference>
<dbReference type="Pfam" id="PF06951">
    <property type="entry name" value="PLA2G12"/>
    <property type="match status" value="1"/>
</dbReference>
<dbReference type="GO" id="GO:0005509">
    <property type="term" value="F:calcium ion binding"/>
    <property type="evidence" value="ECO:0007669"/>
    <property type="project" value="InterPro"/>
</dbReference>
<dbReference type="GO" id="GO:0016042">
    <property type="term" value="P:lipid catabolic process"/>
    <property type="evidence" value="ECO:0007669"/>
    <property type="project" value="InterPro"/>
</dbReference>
<dbReference type="STRING" id="36166.T1GYA8"/>
<keyword evidence="2" id="KW-0964">Secreted</keyword>
<evidence type="ECO:0000256" key="2">
    <source>
        <dbReference type="ARBA" id="ARBA00022525"/>
    </source>
</evidence>
<dbReference type="GO" id="GO:0006644">
    <property type="term" value="P:phospholipid metabolic process"/>
    <property type="evidence" value="ECO:0007669"/>
    <property type="project" value="InterPro"/>
</dbReference>
<dbReference type="AlphaFoldDB" id="T1GYA8"/>
<evidence type="ECO:0000313" key="4">
    <source>
        <dbReference type="Proteomes" id="UP000015102"/>
    </source>
</evidence>
<dbReference type="Proteomes" id="UP000015102">
    <property type="component" value="Unassembled WGS sequence"/>
</dbReference>
<proteinExistence type="predicted"/>
<reference evidence="4" key="1">
    <citation type="submission" date="2013-02" db="EMBL/GenBank/DDBJ databases">
        <authorList>
            <person name="Hughes D."/>
        </authorList>
    </citation>
    <scope>NUCLEOTIDE SEQUENCE</scope>
    <source>
        <strain>Durham</strain>
        <strain evidence="4">NC isolate 2 -- Noor lab</strain>
    </source>
</reference>
<dbReference type="PANTHER" id="PTHR12824:SF8">
    <property type="entry name" value="GXIVSPLA2, ISOFORM A"/>
    <property type="match status" value="1"/>
</dbReference>
<accession>T1GYA8</accession>
<dbReference type="SUPFAM" id="SSF48619">
    <property type="entry name" value="Phospholipase A2, PLA2"/>
    <property type="match status" value="1"/>
</dbReference>